<feature type="chain" id="PRO_5026959006" evidence="1">
    <location>
        <begin position="21"/>
        <end position="107"/>
    </location>
</feature>
<keyword evidence="2" id="KW-1185">Reference proteome</keyword>
<evidence type="ECO:0000256" key="1">
    <source>
        <dbReference type="SAM" id="SignalP"/>
    </source>
</evidence>
<evidence type="ECO:0000313" key="3">
    <source>
        <dbReference type="RefSeq" id="XP_030378062.1"/>
    </source>
</evidence>
<accession>A0A6J2TT17</accession>
<dbReference type="Proteomes" id="UP000504634">
    <property type="component" value="Unplaced"/>
</dbReference>
<keyword evidence="1" id="KW-0732">Signal</keyword>
<sequence length="107" mass="12269">MKLLVLPLIALIAYTSIAQAAKSKPQSFYCKRFQASVDNTEHFCEQHLVFTHKKCQFNCSDNNFLNITNCDWKWTGKDTYPLCKDLYCEKSPTGPIPDLTSEEDEVV</sequence>
<name>A0A6J2TT17_DROLE</name>
<protein>
    <submittedName>
        <fullName evidence="3">Uncharacterized protein LOC115626750</fullName>
    </submittedName>
</protein>
<organism evidence="2 3">
    <name type="scientific">Drosophila lebanonensis</name>
    <name type="common">Fruit fly</name>
    <name type="synonym">Scaptodrosophila lebanonensis</name>
    <dbReference type="NCBI Taxonomy" id="7225"/>
    <lineage>
        <taxon>Eukaryota</taxon>
        <taxon>Metazoa</taxon>
        <taxon>Ecdysozoa</taxon>
        <taxon>Arthropoda</taxon>
        <taxon>Hexapoda</taxon>
        <taxon>Insecta</taxon>
        <taxon>Pterygota</taxon>
        <taxon>Neoptera</taxon>
        <taxon>Endopterygota</taxon>
        <taxon>Diptera</taxon>
        <taxon>Brachycera</taxon>
        <taxon>Muscomorpha</taxon>
        <taxon>Ephydroidea</taxon>
        <taxon>Drosophilidae</taxon>
        <taxon>Scaptodrosophila</taxon>
    </lineage>
</organism>
<reference evidence="3" key="1">
    <citation type="submission" date="2025-08" db="UniProtKB">
        <authorList>
            <consortium name="RefSeq"/>
        </authorList>
    </citation>
    <scope>IDENTIFICATION</scope>
    <source>
        <strain evidence="3">11010-0011.00</strain>
        <tissue evidence="3">Whole body</tissue>
    </source>
</reference>
<proteinExistence type="predicted"/>
<dbReference type="AlphaFoldDB" id="A0A6J2TT17"/>
<feature type="signal peptide" evidence="1">
    <location>
        <begin position="1"/>
        <end position="20"/>
    </location>
</feature>
<dbReference type="RefSeq" id="XP_030378062.1">
    <property type="nucleotide sequence ID" value="XM_030522202.1"/>
</dbReference>
<dbReference type="GeneID" id="115626750"/>
<evidence type="ECO:0000313" key="2">
    <source>
        <dbReference type="Proteomes" id="UP000504634"/>
    </source>
</evidence>
<gene>
    <name evidence="3" type="primary">LOC115626750</name>
</gene>